<protein>
    <submittedName>
        <fullName evidence="1">AlpA family transcriptional regulator</fullName>
    </submittedName>
</protein>
<name>A0ABT1N5E5_9GAMM</name>
<comment type="caution">
    <text evidence="1">The sequence shown here is derived from an EMBL/GenBank/DDBJ whole genome shotgun (WGS) entry which is preliminary data.</text>
</comment>
<dbReference type="InterPro" id="IPR052931">
    <property type="entry name" value="Prophage_regulatory_activator"/>
</dbReference>
<dbReference type="EMBL" id="JANEYT010000051">
    <property type="protein sequence ID" value="MCQ1059975.1"/>
    <property type="molecule type" value="Genomic_DNA"/>
</dbReference>
<evidence type="ECO:0000313" key="2">
    <source>
        <dbReference type="Proteomes" id="UP001524460"/>
    </source>
</evidence>
<reference evidence="1 2" key="1">
    <citation type="submission" date="2022-07" db="EMBL/GenBank/DDBJ databases">
        <title>Photobacterium pectinilyticum sp. nov., a marine bacterium isolated from surface seawater of Qingdao offshore.</title>
        <authorList>
            <person name="Wang X."/>
        </authorList>
    </citation>
    <scope>NUCLEOTIDE SEQUENCE [LARGE SCALE GENOMIC DNA]</scope>
    <source>
        <strain evidence="1 2">ZSDE20</strain>
    </source>
</reference>
<accession>A0ABT1N5E5</accession>
<gene>
    <name evidence="1" type="ORF">NHN17_18155</name>
</gene>
<proteinExistence type="predicted"/>
<sequence>MSQRIIRLPEVKEKTGLSRSSIYLRMSKGNFPQSISLGERAVGWLEADVEQWLDACVAASKAVDND</sequence>
<dbReference type="PANTHER" id="PTHR36154">
    <property type="entry name" value="DNA-BINDING TRANSCRIPTIONAL ACTIVATOR ALPA"/>
    <property type="match status" value="1"/>
</dbReference>
<dbReference type="PANTHER" id="PTHR36154:SF1">
    <property type="entry name" value="DNA-BINDING TRANSCRIPTIONAL ACTIVATOR ALPA"/>
    <property type="match status" value="1"/>
</dbReference>
<dbReference type="RefSeq" id="WP_255044065.1">
    <property type="nucleotide sequence ID" value="NZ_JANEYT010000051.1"/>
</dbReference>
<keyword evidence="2" id="KW-1185">Reference proteome</keyword>
<dbReference type="Pfam" id="PF05930">
    <property type="entry name" value="Phage_AlpA"/>
    <property type="match status" value="1"/>
</dbReference>
<organism evidence="1 2">
    <name type="scientific">Photobacterium pectinilyticum</name>
    <dbReference type="NCBI Taxonomy" id="2906793"/>
    <lineage>
        <taxon>Bacteria</taxon>
        <taxon>Pseudomonadati</taxon>
        <taxon>Pseudomonadota</taxon>
        <taxon>Gammaproteobacteria</taxon>
        <taxon>Vibrionales</taxon>
        <taxon>Vibrionaceae</taxon>
        <taxon>Photobacterium</taxon>
    </lineage>
</organism>
<dbReference type="InterPro" id="IPR010260">
    <property type="entry name" value="AlpA"/>
</dbReference>
<evidence type="ECO:0000313" key="1">
    <source>
        <dbReference type="EMBL" id="MCQ1059975.1"/>
    </source>
</evidence>
<dbReference type="Proteomes" id="UP001524460">
    <property type="component" value="Unassembled WGS sequence"/>
</dbReference>
<dbReference type="Gene3D" id="1.10.238.160">
    <property type="match status" value="1"/>
</dbReference>